<dbReference type="InterPro" id="IPR003661">
    <property type="entry name" value="HisK_dim/P_dom"/>
</dbReference>
<dbReference type="PANTHER" id="PTHR43547">
    <property type="entry name" value="TWO-COMPONENT HISTIDINE KINASE"/>
    <property type="match status" value="1"/>
</dbReference>
<evidence type="ECO:0000256" key="4">
    <source>
        <dbReference type="PROSITE-ProRule" id="PRU00169"/>
    </source>
</evidence>
<dbReference type="Pfam" id="PF08448">
    <property type="entry name" value="PAS_4"/>
    <property type="match status" value="1"/>
</dbReference>
<dbReference type="SUPFAM" id="SSF52172">
    <property type="entry name" value="CheY-like"/>
    <property type="match status" value="1"/>
</dbReference>
<keyword evidence="3 4" id="KW-0597">Phosphoprotein</keyword>
<protein>
    <recommendedName>
        <fullName evidence="2">histidine kinase</fullName>
        <ecNumber evidence="2">2.7.13.3</ecNumber>
    </recommendedName>
</protein>
<dbReference type="InterPro" id="IPR003594">
    <property type="entry name" value="HATPase_dom"/>
</dbReference>
<dbReference type="PROSITE" id="PS50112">
    <property type="entry name" value="PAS"/>
    <property type="match status" value="1"/>
</dbReference>
<dbReference type="SMART" id="SM00388">
    <property type="entry name" value="HisKA"/>
    <property type="match status" value="1"/>
</dbReference>
<dbReference type="Pfam" id="PF02518">
    <property type="entry name" value="HATPase_c"/>
    <property type="match status" value="1"/>
</dbReference>
<dbReference type="SUPFAM" id="SSF47384">
    <property type="entry name" value="Homodimeric domain of signal transducing histidine kinase"/>
    <property type="match status" value="1"/>
</dbReference>
<feature type="domain" description="PAC" evidence="8">
    <location>
        <begin position="242"/>
        <end position="295"/>
    </location>
</feature>
<dbReference type="PANTHER" id="PTHR43547:SF2">
    <property type="entry name" value="HYBRID SIGNAL TRANSDUCTION HISTIDINE KINASE C"/>
    <property type="match status" value="1"/>
</dbReference>
<dbReference type="InterPro" id="IPR005467">
    <property type="entry name" value="His_kinase_dom"/>
</dbReference>
<dbReference type="SMART" id="SM00086">
    <property type="entry name" value="PAC"/>
    <property type="match status" value="1"/>
</dbReference>
<evidence type="ECO:0000256" key="1">
    <source>
        <dbReference type="ARBA" id="ARBA00000085"/>
    </source>
</evidence>
<feature type="domain" description="Response regulatory" evidence="6">
    <location>
        <begin position="25"/>
        <end position="141"/>
    </location>
</feature>
<dbReference type="SUPFAM" id="SSF55785">
    <property type="entry name" value="PYP-like sensor domain (PAS domain)"/>
    <property type="match status" value="1"/>
</dbReference>
<dbReference type="CDD" id="cd00082">
    <property type="entry name" value="HisKA"/>
    <property type="match status" value="1"/>
</dbReference>
<feature type="domain" description="PAS" evidence="7">
    <location>
        <begin position="169"/>
        <end position="239"/>
    </location>
</feature>
<evidence type="ECO:0000256" key="2">
    <source>
        <dbReference type="ARBA" id="ARBA00012438"/>
    </source>
</evidence>
<dbReference type="EMBL" id="CP043494">
    <property type="protein sequence ID" value="WNG52219.1"/>
    <property type="molecule type" value="Genomic_DNA"/>
</dbReference>
<dbReference type="EC" id="2.7.13.3" evidence="2"/>
<dbReference type="InterPro" id="IPR001610">
    <property type="entry name" value="PAC"/>
</dbReference>
<dbReference type="NCBIfam" id="TIGR00229">
    <property type="entry name" value="sensory_box"/>
    <property type="match status" value="1"/>
</dbReference>
<dbReference type="InterPro" id="IPR004358">
    <property type="entry name" value="Sig_transdc_His_kin-like_C"/>
</dbReference>
<dbReference type="PROSITE" id="PS50113">
    <property type="entry name" value="PAC"/>
    <property type="match status" value="1"/>
</dbReference>
<dbReference type="InterPro" id="IPR035965">
    <property type="entry name" value="PAS-like_dom_sf"/>
</dbReference>
<evidence type="ECO:0000259" key="5">
    <source>
        <dbReference type="PROSITE" id="PS50109"/>
    </source>
</evidence>
<dbReference type="Pfam" id="PF00072">
    <property type="entry name" value="Response_reg"/>
    <property type="match status" value="1"/>
</dbReference>
<dbReference type="PROSITE" id="PS50109">
    <property type="entry name" value="HIS_KIN"/>
    <property type="match status" value="1"/>
</dbReference>
<accession>A0ABY9XA04</accession>
<reference evidence="9 10" key="1">
    <citation type="submission" date="2019-08" db="EMBL/GenBank/DDBJ databases">
        <title>Archangium and Cystobacter genomes.</title>
        <authorList>
            <person name="Chen I.-C.K."/>
            <person name="Wielgoss S."/>
        </authorList>
    </citation>
    <scope>NUCLEOTIDE SEQUENCE [LARGE SCALE GENOMIC DNA]</scope>
    <source>
        <strain evidence="9 10">Cbm 6</strain>
    </source>
</reference>
<evidence type="ECO:0000256" key="3">
    <source>
        <dbReference type="ARBA" id="ARBA00022553"/>
    </source>
</evidence>
<dbReference type="InterPro" id="IPR013656">
    <property type="entry name" value="PAS_4"/>
</dbReference>
<gene>
    <name evidence="9" type="ORF">F0U60_04360</name>
</gene>
<dbReference type="SMART" id="SM00448">
    <property type="entry name" value="REC"/>
    <property type="match status" value="1"/>
</dbReference>
<feature type="domain" description="Histidine kinase" evidence="5">
    <location>
        <begin position="306"/>
        <end position="522"/>
    </location>
</feature>
<dbReference type="SUPFAM" id="SSF55874">
    <property type="entry name" value="ATPase domain of HSP90 chaperone/DNA topoisomerase II/histidine kinase"/>
    <property type="match status" value="1"/>
</dbReference>
<dbReference type="PRINTS" id="PR00344">
    <property type="entry name" value="BCTRLSENSOR"/>
</dbReference>
<dbReference type="Gene3D" id="3.30.565.10">
    <property type="entry name" value="Histidine kinase-like ATPase, C-terminal domain"/>
    <property type="match status" value="1"/>
</dbReference>
<dbReference type="PROSITE" id="PS50110">
    <property type="entry name" value="RESPONSE_REGULATORY"/>
    <property type="match status" value="1"/>
</dbReference>
<evidence type="ECO:0000313" key="10">
    <source>
        <dbReference type="Proteomes" id="UP001611383"/>
    </source>
</evidence>
<evidence type="ECO:0000259" key="6">
    <source>
        <dbReference type="PROSITE" id="PS50110"/>
    </source>
</evidence>
<dbReference type="Proteomes" id="UP001611383">
    <property type="component" value="Chromosome"/>
</dbReference>
<dbReference type="CDD" id="cd16922">
    <property type="entry name" value="HATPase_EvgS-ArcB-TorS-like"/>
    <property type="match status" value="1"/>
</dbReference>
<dbReference type="InterPro" id="IPR000700">
    <property type="entry name" value="PAS-assoc_C"/>
</dbReference>
<evidence type="ECO:0000259" key="7">
    <source>
        <dbReference type="PROSITE" id="PS50112"/>
    </source>
</evidence>
<dbReference type="InterPro" id="IPR036097">
    <property type="entry name" value="HisK_dim/P_sf"/>
</dbReference>
<evidence type="ECO:0000259" key="8">
    <source>
        <dbReference type="PROSITE" id="PS50113"/>
    </source>
</evidence>
<organism evidence="9 10">
    <name type="scientific">Archangium minus</name>
    <dbReference type="NCBI Taxonomy" id="83450"/>
    <lineage>
        <taxon>Bacteria</taxon>
        <taxon>Pseudomonadati</taxon>
        <taxon>Myxococcota</taxon>
        <taxon>Myxococcia</taxon>
        <taxon>Myxococcales</taxon>
        <taxon>Cystobacterineae</taxon>
        <taxon>Archangiaceae</taxon>
        <taxon>Archangium</taxon>
    </lineage>
</organism>
<dbReference type="Gene3D" id="3.30.450.20">
    <property type="entry name" value="PAS domain"/>
    <property type="match status" value="1"/>
</dbReference>
<feature type="modified residue" description="4-aspartylphosphate" evidence="4">
    <location>
        <position position="73"/>
    </location>
</feature>
<dbReference type="CDD" id="cd00130">
    <property type="entry name" value="PAS"/>
    <property type="match status" value="1"/>
</dbReference>
<keyword evidence="10" id="KW-1185">Reference proteome</keyword>
<evidence type="ECO:0000313" key="9">
    <source>
        <dbReference type="EMBL" id="WNG52219.1"/>
    </source>
</evidence>
<dbReference type="InterPro" id="IPR000014">
    <property type="entry name" value="PAS"/>
</dbReference>
<dbReference type="Gene3D" id="1.10.287.130">
    <property type="match status" value="1"/>
</dbReference>
<comment type="catalytic activity">
    <reaction evidence="1">
        <text>ATP + protein L-histidine = ADP + protein N-phospho-L-histidine.</text>
        <dbReference type="EC" id="2.7.13.3"/>
    </reaction>
</comment>
<dbReference type="InterPro" id="IPR001789">
    <property type="entry name" value="Sig_transdc_resp-reg_receiver"/>
</dbReference>
<sequence length="525" mass="58838">MTAMTWMEGSNGGGFQAQLELPRARLLVVDDHAPNLLALEATLGDLGEVVKAASGEEALLRLLREDFALILMDVQMPGLDGFETARLIKERERSRFIPIIFLTARSRDASHVFRGYAQGAVDYVLKPFAPEILRSKVSVFVELFQKEEQLKRQEALLRQREREALERQSAYRYRLLGDAMPLCVFVAGPDGRLRYGNRAWTELSGLPAEAVEDLWRSEVVHPDDRERVHAAWCRSVDSGDPFEVQLRLRRQRDASYRWHLGRAVPERNERGRITGWIVTATDIDDQKRAEEELARASAAKDAFLAAASHELRTPLAAAKMQVHLAQRKFGNELTEGPRRAFEGLDRQVDRMTKLVSDLLDVSRLLTGRLSLELESFDLVPLLRTTCERLQALSSEHRLRLDAPETLLMRGDPGRIEQVVTNLVSNAVRYSPQGGVVELRVWAEEGGQVALLVRDRGIGIPAEKLALIFERFGQAHGARYGGLGLGLTISQGIIEQHGGRIWAESQGVEGEGSTFHVRLPIQSDLP</sequence>
<proteinExistence type="predicted"/>
<dbReference type="SMART" id="SM00387">
    <property type="entry name" value="HATPase_c"/>
    <property type="match status" value="1"/>
</dbReference>
<dbReference type="Pfam" id="PF00512">
    <property type="entry name" value="HisKA"/>
    <property type="match status" value="1"/>
</dbReference>
<dbReference type="SMART" id="SM00091">
    <property type="entry name" value="PAS"/>
    <property type="match status" value="1"/>
</dbReference>
<dbReference type="Gene3D" id="3.40.50.2300">
    <property type="match status" value="1"/>
</dbReference>
<name>A0ABY9XA04_9BACT</name>
<dbReference type="InterPro" id="IPR011006">
    <property type="entry name" value="CheY-like_superfamily"/>
</dbReference>
<dbReference type="InterPro" id="IPR036890">
    <property type="entry name" value="HATPase_C_sf"/>
</dbReference>